<protein>
    <submittedName>
        <fullName evidence="1">Uncharacterized protein</fullName>
    </submittedName>
</protein>
<evidence type="ECO:0000313" key="2">
    <source>
        <dbReference type="Proteomes" id="UP001049176"/>
    </source>
</evidence>
<accession>A0A9P8ADT0</accession>
<evidence type="ECO:0000313" key="1">
    <source>
        <dbReference type="EMBL" id="KAG7097932.1"/>
    </source>
</evidence>
<dbReference type="AlphaFoldDB" id="A0A9P8ADT0"/>
<sequence>MSFFQEAYQVSIGQGQFSAITGNQANNTYNHYIIERQKKKRGKYDEFPNIQRGRVRRIKDLDHKESYGFFNSRLQKYEEFRVERTISTAKIHGDSSSSSFTVVSYKGQDAQKAWKKEFREFSEATNTTKMQLFGINRSSVPLLVFHGELVPLYHFLGGLGVLGQGYAHTLASNVCCESEAWIDLAQGTLIRGVEGHARHLYYFKFKTVGTLPSSASEFLDEDVCFRYMSRLSLVKKFDREVIDRLSWGRLNQEFVPTVSPIINRPYILSTKTNSIIAVGSAVWLARGPLGLRDRVLMPDGRTRFTLPAQIGIGTFSLSAYEWHSRVAWHSHASSVFNRLGIPLDDDLSSYELILPSEPLCGSVRYNSEQRPTIYLFVPICLPFELELDTHTWSFDENGRTPIPRHHCKDLGLPTKLERHGVKSKIFSWPSETYKTIHKWQTARGFDPTTTDFAHYLGYGPATWEVMPSESSRFEELCAAGPSEGSTFAESPCKNDQGQSMIGSIWSAITAPLTYAADEDSNISAALM</sequence>
<gene>
    <name evidence="1" type="ORF">E1B28_005243</name>
</gene>
<comment type="caution">
    <text evidence="1">The sequence shown here is derived from an EMBL/GenBank/DDBJ whole genome shotgun (WGS) entry which is preliminary data.</text>
</comment>
<dbReference type="EMBL" id="CM032182">
    <property type="protein sequence ID" value="KAG7097932.1"/>
    <property type="molecule type" value="Genomic_DNA"/>
</dbReference>
<keyword evidence="2" id="KW-1185">Reference proteome</keyword>
<dbReference type="GeneID" id="66074319"/>
<name>A0A9P8ADT0_9AGAR</name>
<organism evidence="1 2">
    <name type="scientific">Marasmius oreades</name>
    <name type="common">fairy-ring Marasmius</name>
    <dbReference type="NCBI Taxonomy" id="181124"/>
    <lineage>
        <taxon>Eukaryota</taxon>
        <taxon>Fungi</taxon>
        <taxon>Dikarya</taxon>
        <taxon>Basidiomycota</taxon>
        <taxon>Agaricomycotina</taxon>
        <taxon>Agaricomycetes</taxon>
        <taxon>Agaricomycetidae</taxon>
        <taxon>Agaricales</taxon>
        <taxon>Marasmiineae</taxon>
        <taxon>Marasmiaceae</taxon>
        <taxon>Marasmius</taxon>
    </lineage>
</organism>
<dbReference type="OrthoDB" id="3038000at2759"/>
<dbReference type="Proteomes" id="UP001049176">
    <property type="component" value="Chromosome 2"/>
</dbReference>
<proteinExistence type="predicted"/>
<dbReference type="KEGG" id="more:E1B28_005243"/>
<reference evidence="1" key="1">
    <citation type="journal article" date="2021" name="Genome Biol. Evol.">
        <title>The assembled and annotated genome of the fairy-ring fungus Marasmius oreades.</title>
        <authorList>
            <person name="Hiltunen M."/>
            <person name="Ament-Velasquez S.L."/>
            <person name="Johannesson H."/>
        </authorList>
    </citation>
    <scope>NUCLEOTIDE SEQUENCE</scope>
    <source>
        <strain evidence="1">03SP1</strain>
    </source>
</reference>
<dbReference type="RefSeq" id="XP_043014402.1">
    <property type="nucleotide sequence ID" value="XM_043149794.1"/>
</dbReference>